<evidence type="ECO:0000256" key="10">
    <source>
        <dbReference type="SAM" id="MobiDB-lite"/>
    </source>
</evidence>
<dbReference type="InterPro" id="IPR050363">
    <property type="entry name" value="MIP/Aquaporin"/>
</dbReference>
<evidence type="ECO:0000256" key="1">
    <source>
        <dbReference type="ARBA" id="ARBA00004141"/>
    </source>
</evidence>
<dbReference type="GO" id="GO:0005811">
    <property type="term" value="C:lipid droplet"/>
    <property type="evidence" value="ECO:0007669"/>
    <property type="project" value="Ensembl"/>
</dbReference>
<evidence type="ECO:0000256" key="5">
    <source>
        <dbReference type="ARBA" id="ARBA00022989"/>
    </source>
</evidence>
<feature type="transmembrane region" description="Helical" evidence="11">
    <location>
        <begin position="290"/>
        <end position="311"/>
    </location>
</feature>
<dbReference type="PRINTS" id="PR00783">
    <property type="entry name" value="MINTRINSICP"/>
</dbReference>
<protein>
    <recommendedName>
        <fullName evidence="14">Aquaporin 7</fullName>
    </recommendedName>
</protein>
<dbReference type="InterPro" id="IPR000425">
    <property type="entry name" value="MIP"/>
</dbReference>
<dbReference type="GO" id="GO:0015204">
    <property type="term" value="F:urea transmembrane transporter activity"/>
    <property type="evidence" value="ECO:0007669"/>
    <property type="project" value="TreeGrafter"/>
</dbReference>
<evidence type="ECO:0000256" key="11">
    <source>
        <dbReference type="SAM" id="Phobius"/>
    </source>
</evidence>
<comment type="catalytic activity">
    <reaction evidence="8">
        <text>glycerol(in) = glycerol(out)</text>
        <dbReference type="Rhea" id="RHEA:29675"/>
        <dbReference type="ChEBI" id="CHEBI:17754"/>
    </reaction>
</comment>
<reference evidence="12" key="1">
    <citation type="submission" date="2025-08" db="UniProtKB">
        <authorList>
            <consortium name="Ensembl"/>
        </authorList>
    </citation>
    <scope>IDENTIFICATION</scope>
</reference>
<dbReference type="PANTHER" id="PTHR43829">
    <property type="entry name" value="AQUAPORIN OR AQUAGLYCEROPORIN RELATED"/>
    <property type="match status" value="1"/>
</dbReference>
<sequence length="422" mass="45381">MPSEGEADGCGPERAPTFVQPHPSTFSPPSCLARSSCDRRLEAERRMLEKIQKMLVVRSPTVRELLAEALGMYILMGGESFLLDLLTVDTLESSHLWRFISTAEKVFGLSTVAQVVLGRGEFGQYLSINLGFGIGVTLGIHAAGGISAQRCTELPSIKTKLGTGNQVPRVVWRKRLQRRTVEKGGPRLATRGIGSRWCTRGSAQVLAGGTAGAHLNAAITITHCILGNLPWRKLPAYLLGQFLGSFLAAATVFGTYYDTLYDYTKGNFTVTGPTATASIFSTYPHPCTSLLGGFFAEFMATVMLLLGILVIHDEKNNGALKGTQALLTGILVLGIGLGMGMNTGYAINPSRDLPPRIFTAIAGWGVDVFTAGNYWWWIPVTAPTLGSLVGSLIYKLVIDFHNQSVPESGNEKGQPAIETSTL</sequence>
<evidence type="ECO:0000313" key="13">
    <source>
        <dbReference type="Proteomes" id="UP000694426"/>
    </source>
</evidence>
<evidence type="ECO:0000256" key="4">
    <source>
        <dbReference type="ARBA" id="ARBA00022692"/>
    </source>
</evidence>
<keyword evidence="5 11" id="KW-1133">Transmembrane helix</keyword>
<feature type="transmembrane region" description="Helical" evidence="11">
    <location>
        <begin position="236"/>
        <end position="257"/>
    </location>
</feature>
<dbReference type="Pfam" id="PF00230">
    <property type="entry name" value="MIP"/>
    <property type="match status" value="1"/>
</dbReference>
<evidence type="ECO:0000256" key="9">
    <source>
        <dbReference type="RuleBase" id="RU000477"/>
    </source>
</evidence>
<dbReference type="GeneTree" id="ENSGT00940000159054"/>
<proteinExistence type="inferred from homology"/>
<dbReference type="GO" id="GO:0070295">
    <property type="term" value="P:renal water absorption"/>
    <property type="evidence" value="ECO:0007669"/>
    <property type="project" value="Ensembl"/>
</dbReference>
<evidence type="ECO:0000256" key="7">
    <source>
        <dbReference type="ARBA" id="ARBA00034651"/>
    </source>
</evidence>
<dbReference type="GO" id="GO:0015250">
    <property type="term" value="F:water channel activity"/>
    <property type="evidence" value="ECO:0007669"/>
    <property type="project" value="TreeGrafter"/>
</dbReference>
<comment type="subcellular location">
    <subcellularLocation>
        <location evidence="1">Membrane</location>
        <topology evidence="1">Multi-pass membrane protein</topology>
    </subcellularLocation>
</comment>
<keyword evidence="3 9" id="KW-0813">Transport</keyword>
<organism evidence="12 13">
    <name type="scientific">Anser brachyrhynchus</name>
    <name type="common">Pink-footed goose</name>
    <dbReference type="NCBI Taxonomy" id="132585"/>
    <lineage>
        <taxon>Eukaryota</taxon>
        <taxon>Metazoa</taxon>
        <taxon>Chordata</taxon>
        <taxon>Craniata</taxon>
        <taxon>Vertebrata</taxon>
        <taxon>Euteleostomi</taxon>
        <taxon>Archelosauria</taxon>
        <taxon>Archosauria</taxon>
        <taxon>Dinosauria</taxon>
        <taxon>Saurischia</taxon>
        <taxon>Theropoda</taxon>
        <taxon>Coelurosauria</taxon>
        <taxon>Aves</taxon>
        <taxon>Neognathae</taxon>
        <taxon>Galloanserae</taxon>
        <taxon>Anseriformes</taxon>
        <taxon>Anatidae</taxon>
        <taxon>Anserinae</taxon>
        <taxon>Anser</taxon>
    </lineage>
</organism>
<keyword evidence="4 9" id="KW-0812">Transmembrane</keyword>
<keyword evidence="6 11" id="KW-0472">Membrane</keyword>
<evidence type="ECO:0000256" key="2">
    <source>
        <dbReference type="ARBA" id="ARBA00006175"/>
    </source>
</evidence>
<evidence type="ECO:0000256" key="6">
    <source>
        <dbReference type="ARBA" id="ARBA00023136"/>
    </source>
</evidence>
<dbReference type="GO" id="GO:0015254">
    <property type="term" value="F:glycerol channel activity"/>
    <property type="evidence" value="ECO:0007669"/>
    <property type="project" value="TreeGrafter"/>
</dbReference>
<name>A0A8B9CEW6_9AVES</name>
<comment type="catalytic activity">
    <reaction evidence="7">
        <text>H2O(in) = H2O(out)</text>
        <dbReference type="Rhea" id="RHEA:29667"/>
        <dbReference type="ChEBI" id="CHEBI:15377"/>
    </reaction>
</comment>
<dbReference type="AlphaFoldDB" id="A0A8B9CEW6"/>
<reference evidence="12" key="2">
    <citation type="submission" date="2025-09" db="UniProtKB">
        <authorList>
            <consortium name="Ensembl"/>
        </authorList>
    </citation>
    <scope>IDENTIFICATION</scope>
</reference>
<keyword evidence="13" id="KW-1185">Reference proteome</keyword>
<dbReference type="Proteomes" id="UP000694426">
    <property type="component" value="Unplaced"/>
</dbReference>
<accession>A0A8B9CEW6</accession>
<feature type="region of interest" description="Disordered" evidence="10">
    <location>
        <begin position="1"/>
        <end position="27"/>
    </location>
</feature>
<dbReference type="SUPFAM" id="SSF81338">
    <property type="entry name" value="Aquaporin-like"/>
    <property type="match status" value="1"/>
</dbReference>
<feature type="transmembrane region" description="Helical" evidence="11">
    <location>
        <begin position="374"/>
        <end position="394"/>
    </location>
</feature>
<feature type="transmembrane region" description="Helical" evidence="11">
    <location>
        <begin position="323"/>
        <end position="347"/>
    </location>
</feature>
<dbReference type="GO" id="GO:0016323">
    <property type="term" value="C:basolateral plasma membrane"/>
    <property type="evidence" value="ECO:0007669"/>
    <property type="project" value="TreeGrafter"/>
</dbReference>
<evidence type="ECO:0000313" key="12">
    <source>
        <dbReference type="Ensembl" id="ENSABRP00000017846.1"/>
    </source>
</evidence>
<evidence type="ECO:0000256" key="8">
    <source>
        <dbReference type="ARBA" id="ARBA00049405"/>
    </source>
</evidence>
<dbReference type="PANTHER" id="PTHR43829:SF15">
    <property type="entry name" value="AQUAPORIN-7"/>
    <property type="match status" value="1"/>
</dbReference>
<dbReference type="Ensembl" id="ENSABRT00000025252.1">
    <property type="protein sequence ID" value="ENSABRP00000017846.1"/>
    <property type="gene ID" value="ENSABRG00000015436.1"/>
</dbReference>
<evidence type="ECO:0000256" key="3">
    <source>
        <dbReference type="ARBA" id="ARBA00022448"/>
    </source>
</evidence>
<dbReference type="Gene3D" id="1.20.1080.10">
    <property type="entry name" value="Glycerol uptake facilitator protein"/>
    <property type="match status" value="1"/>
</dbReference>
<evidence type="ECO:0008006" key="14">
    <source>
        <dbReference type="Google" id="ProtNLM"/>
    </source>
</evidence>
<comment type="similarity">
    <text evidence="2 9">Belongs to the MIP/aquaporin (TC 1.A.8) family.</text>
</comment>
<dbReference type="InterPro" id="IPR023271">
    <property type="entry name" value="Aquaporin-like"/>
</dbReference>